<dbReference type="GO" id="GO:0007155">
    <property type="term" value="P:cell adhesion"/>
    <property type="evidence" value="ECO:0007669"/>
    <property type="project" value="UniProtKB-KW"/>
</dbReference>
<comment type="subcellular location">
    <subcellularLocation>
        <location evidence="1">Membrane</location>
        <topology evidence="1">Single-pass membrane protein</topology>
    </subcellularLocation>
</comment>
<keyword evidence="5" id="KW-0130">Cell adhesion</keyword>
<gene>
    <name evidence="12" type="ORF">MNOR_LOCUS22651</name>
</gene>
<keyword evidence="6" id="KW-1133">Transmembrane helix</keyword>
<evidence type="ECO:0000256" key="4">
    <source>
        <dbReference type="ARBA" id="ARBA00022737"/>
    </source>
</evidence>
<dbReference type="InterPro" id="IPR013098">
    <property type="entry name" value="Ig_I-set"/>
</dbReference>
<dbReference type="GO" id="GO:0030154">
    <property type="term" value="P:cell differentiation"/>
    <property type="evidence" value="ECO:0007669"/>
    <property type="project" value="UniProtKB-ARBA"/>
</dbReference>
<dbReference type="AlphaFoldDB" id="A0AAV2RCH3"/>
<dbReference type="InterPro" id="IPR013783">
    <property type="entry name" value="Ig-like_fold"/>
</dbReference>
<dbReference type="InterPro" id="IPR003599">
    <property type="entry name" value="Ig_sub"/>
</dbReference>
<evidence type="ECO:0000256" key="9">
    <source>
        <dbReference type="ARBA" id="ARBA00023319"/>
    </source>
</evidence>
<dbReference type="Pfam" id="PF00041">
    <property type="entry name" value="fn3"/>
    <property type="match status" value="3"/>
</dbReference>
<evidence type="ECO:0000256" key="3">
    <source>
        <dbReference type="ARBA" id="ARBA00022729"/>
    </source>
</evidence>
<dbReference type="PROSITE" id="PS50835">
    <property type="entry name" value="IG_LIKE"/>
    <property type="match status" value="1"/>
</dbReference>
<dbReference type="FunFam" id="2.60.40.10:FF:000028">
    <property type="entry name" value="Neuronal cell adhesion molecule"/>
    <property type="match status" value="1"/>
</dbReference>
<evidence type="ECO:0000313" key="13">
    <source>
        <dbReference type="Proteomes" id="UP001497623"/>
    </source>
</evidence>
<feature type="domain" description="Fibronectin type-III" evidence="11">
    <location>
        <begin position="368"/>
        <end position="463"/>
    </location>
</feature>
<dbReference type="PANTHER" id="PTHR13817:SF73">
    <property type="entry name" value="FIBRONECTIN TYPE-III DOMAIN-CONTAINING PROTEIN"/>
    <property type="match status" value="1"/>
</dbReference>
<dbReference type="Gene3D" id="2.60.40.10">
    <property type="entry name" value="Immunoglobulins"/>
    <property type="match status" value="5"/>
</dbReference>
<dbReference type="InterPro" id="IPR003961">
    <property type="entry name" value="FN3_dom"/>
</dbReference>
<evidence type="ECO:0000259" key="10">
    <source>
        <dbReference type="PROSITE" id="PS50835"/>
    </source>
</evidence>
<dbReference type="PROSITE" id="PS50853">
    <property type="entry name" value="FN3"/>
    <property type="match status" value="4"/>
</dbReference>
<dbReference type="SMART" id="SM00409">
    <property type="entry name" value="IG"/>
    <property type="match status" value="1"/>
</dbReference>
<dbReference type="GO" id="GO:0009653">
    <property type="term" value="P:anatomical structure morphogenesis"/>
    <property type="evidence" value="ECO:0007669"/>
    <property type="project" value="UniProtKB-ARBA"/>
</dbReference>
<dbReference type="PANTHER" id="PTHR13817">
    <property type="entry name" value="TITIN"/>
    <property type="match status" value="1"/>
</dbReference>
<dbReference type="InterPro" id="IPR056754">
    <property type="entry name" value="DSCAM/DSCAML_C"/>
</dbReference>
<dbReference type="SUPFAM" id="SSF49265">
    <property type="entry name" value="Fibronectin type III"/>
    <property type="match status" value="2"/>
</dbReference>
<dbReference type="InterPro" id="IPR007110">
    <property type="entry name" value="Ig-like_dom"/>
</dbReference>
<evidence type="ECO:0000259" key="11">
    <source>
        <dbReference type="PROSITE" id="PS50853"/>
    </source>
</evidence>
<dbReference type="InterPro" id="IPR050964">
    <property type="entry name" value="Striated_Muscle_Regulatory"/>
</dbReference>
<sequence>SQSLVVSWSSPPQRLINGEILNYRITYTKTGKEGISSGSVLSEGTRWTLTGLQPWTNYTVTVAASTQAGEGPSTEPVFCTTDQDVPSAPAGIKAVASGPRSLVVSWLTPSKPHGRLTRYTVYWDIAGDRAGEHSRRIKPNVNHYTLHNLKQTTYEVWVTASTKMGEGHVSEKSVATPSHKVSAGVWSVGANLTVAWKQDAGLPCGVVGVPEPTISWTHQGNKLPESSERFRIQPDGTLTLADIQREDSGIYICTADNKHGTDSITYHLTVIVPPSKPSLHITETTSSSIRVQWSVGESGGATLTGATLHYRSAGGEWETTEVSGDQRSKTITGLPCGTRHHFYLTVHNTIGSSEASPTVEARTKGRAPEAPPQFQFITSNSSQATLYLSQWGDGGCPITHFIILYQKTGHSQWTTVGIDISPSRTYAVGGLSAGTDYKLQVTAHNAAGTKTSYYSFTTPTRGL</sequence>
<organism evidence="12 13">
    <name type="scientific">Meganyctiphanes norvegica</name>
    <name type="common">Northern krill</name>
    <name type="synonym">Thysanopoda norvegica</name>
    <dbReference type="NCBI Taxonomy" id="48144"/>
    <lineage>
        <taxon>Eukaryota</taxon>
        <taxon>Metazoa</taxon>
        <taxon>Ecdysozoa</taxon>
        <taxon>Arthropoda</taxon>
        <taxon>Crustacea</taxon>
        <taxon>Multicrustacea</taxon>
        <taxon>Malacostraca</taxon>
        <taxon>Eumalacostraca</taxon>
        <taxon>Eucarida</taxon>
        <taxon>Euphausiacea</taxon>
        <taxon>Euphausiidae</taxon>
        <taxon>Meganyctiphanes</taxon>
    </lineage>
</organism>
<keyword evidence="2" id="KW-0812">Transmembrane</keyword>
<dbReference type="FunFam" id="2.60.40.10:FF:000032">
    <property type="entry name" value="palladin isoform X1"/>
    <property type="match status" value="1"/>
</dbReference>
<feature type="domain" description="Fibronectin type-III" evidence="11">
    <location>
        <begin position="88"/>
        <end position="181"/>
    </location>
</feature>
<evidence type="ECO:0000313" key="12">
    <source>
        <dbReference type="EMBL" id="CAL4121789.1"/>
    </source>
</evidence>
<evidence type="ECO:0000256" key="1">
    <source>
        <dbReference type="ARBA" id="ARBA00004167"/>
    </source>
</evidence>
<evidence type="ECO:0000256" key="5">
    <source>
        <dbReference type="ARBA" id="ARBA00022889"/>
    </source>
</evidence>
<feature type="non-terminal residue" evidence="12">
    <location>
        <position position="1"/>
    </location>
</feature>
<name>A0AAV2RCH3_MEGNR</name>
<evidence type="ECO:0000256" key="2">
    <source>
        <dbReference type="ARBA" id="ARBA00022692"/>
    </source>
</evidence>
<dbReference type="SMART" id="SM00408">
    <property type="entry name" value="IGc2"/>
    <property type="match status" value="1"/>
</dbReference>
<evidence type="ECO:0000256" key="6">
    <source>
        <dbReference type="ARBA" id="ARBA00022989"/>
    </source>
</evidence>
<feature type="domain" description="Fibronectin type-III" evidence="11">
    <location>
        <begin position="1"/>
        <end position="84"/>
    </location>
</feature>
<dbReference type="EMBL" id="CAXKWB010019271">
    <property type="protein sequence ID" value="CAL4121789.1"/>
    <property type="molecule type" value="Genomic_DNA"/>
</dbReference>
<dbReference type="Pfam" id="PF07679">
    <property type="entry name" value="I-set"/>
    <property type="match status" value="1"/>
</dbReference>
<reference evidence="12 13" key="1">
    <citation type="submission" date="2024-05" db="EMBL/GenBank/DDBJ databases">
        <authorList>
            <person name="Wallberg A."/>
        </authorList>
    </citation>
    <scope>NUCLEOTIDE SEQUENCE [LARGE SCALE GENOMIC DNA]</scope>
</reference>
<keyword evidence="8" id="KW-1015">Disulfide bond</keyword>
<feature type="non-terminal residue" evidence="12">
    <location>
        <position position="463"/>
    </location>
</feature>
<dbReference type="InterPro" id="IPR003598">
    <property type="entry name" value="Ig_sub2"/>
</dbReference>
<proteinExistence type="predicted"/>
<dbReference type="Pfam" id="PF25059">
    <property type="entry name" value="FN3_DSCAM-DSCAML_C"/>
    <property type="match status" value="1"/>
</dbReference>
<comment type="caution">
    <text evidence="12">The sequence shown here is derived from an EMBL/GenBank/DDBJ whole genome shotgun (WGS) entry which is preliminary data.</text>
</comment>
<keyword evidence="4" id="KW-0677">Repeat</keyword>
<evidence type="ECO:0000256" key="7">
    <source>
        <dbReference type="ARBA" id="ARBA00023136"/>
    </source>
</evidence>
<protein>
    <submittedName>
        <fullName evidence="12">Uncharacterized protein</fullName>
    </submittedName>
</protein>
<dbReference type="CDD" id="cd00063">
    <property type="entry name" value="FN3"/>
    <property type="match status" value="4"/>
</dbReference>
<keyword evidence="9" id="KW-0393">Immunoglobulin domain</keyword>
<feature type="domain" description="Ig-like" evidence="10">
    <location>
        <begin position="177"/>
        <end position="269"/>
    </location>
</feature>
<dbReference type="PRINTS" id="PR00014">
    <property type="entry name" value="FNTYPEIII"/>
</dbReference>
<dbReference type="SUPFAM" id="SSF48726">
    <property type="entry name" value="Immunoglobulin"/>
    <property type="match status" value="1"/>
</dbReference>
<keyword evidence="13" id="KW-1185">Reference proteome</keyword>
<feature type="domain" description="Fibronectin type-III" evidence="11">
    <location>
        <begin position="273"/>
        <end position="366"/>
    </location>
</feature>
<keyword evidence="7" id="KW-0472">Membrane</keyword>
<evidence type="ECO:0000256" key="8">
    <source>
        <dbReference type="ARBA" id="ARBA00023157"/>
    </source>
</evidence>
<dbReference type="SMART" id="SM00060">
    <property type="entry name" value="FN3"/>
    <property type="match status" value="4"/>
</dbReference>
<dbReference type="Proteomes" id="UP001497623">
    <property type="component" value="Unassembled WGS sequence"/>
</dbReference>
<dbReference type="GO" id="GO:0016020">
    <property type="term" value="C:membrane"/>
    <property type="evidence" value="ECO:0007669"/>
    <property type="project" value="UniProtKB-SubCell"/>
</dbReference>
<keyword evidence="3" id="KW-0732">Signal</keyword>
<dbReference type="InterPro" id="IPR036179">
    <property type="entry name" value="Ig-like_dom_sf"/>
</dbReference>
<accession>A0AAV2RCH3</accession>
<dbReference type="InterPro" id="IPR036116">
    <property type="entry name" value="FN3_sf"/>
</dbReference>